<dbReference type="EMBL" id="JAGYPF010000002">
    <property type="protein sequence ID" value="MBS4212433.1"/>
    <property type="molecule type" value="Genomic_DNA"/>
</dbReference>
<keyword evidence="2" id="KW-1185">Reference proteome</keyword>
<name>A0A942U4U2_9BACI</name>
<evidence type="ECO:0000313" key="1">
    <source>
        <dbReference type="EMBL" id="MBS4212433.1"/>
    </source>
</evidence>
<proteinExistence type="predicted"/>
<reference evidence="1" key="1">
    <citation type="submission" date="2021-05" db="EMBL/GenBank/DDBJ databases">
        <title>Novel Bacillus species.</title>
        <authorList>
            <person name="Liu G."/>
        </authorList>
    </citation>
    <scope>NUCLEOTIDE SEQUENCE</scope>
    <source>
        <strain evidence="1">FJAT-49825</strain>
    </source>
</reference>
<evidence type="ECO:0000313" key="2">
    <source>
        <dbReference type="Proteomes" id="UP000679749"/>
    </source>
</evidence>
<dbReference type="RefSeq" id="WP_213116989.1">
    <property type="nucleotide sequence ID" value="NZ_JAGYPF010000002.1"/>
</dbReference>
<dbReference type="AlphaFoldDB" id="A0A942U4U2"/>
<sequence>MESIQLFTKFMGLHADTAIDERKISFESTELYQDEIDEKLIPIMHLKQLPNPIQFDTLLYEDDKGNDWIAGIVVNPATNVREYIVLIHNGQPIVNEFLL</sequence>
<dbReference type="Proteomes" id="UP000679749">
    <property type="component" value="Unassembled WGS sequence"/>
</dbReference>
<organism evidence="1 2">
    <name type="scientific">Neobacillus rhizophilus</name>
    <dbReference type="NCBI Taxonomy" id="2833579"/>
    <lineage>
        <taxon>Bacteria</taxon>
        <taxon>Bacillati</taxon>
        <taxon>Bacillota</taxon>
        <taxon>Bacilli</taxon>
        <taxon>Bacillales</taxon>
        <taxon>Bacillaceae</taxon>
        <taxon>Neobacillus</taxon>
    </lineage>
</organism>
<comment type="caution">
    <text evidence="1">The sequence shown here is derived from an EMBL/GenBank/DDBJ whole genome shotgun (WGS) entry which is preliminary data.</text>
</comment>
<protein>
    <submittedName>
        <fullName evidence="1">Uncharacterized protein</fullName>
    </submittedName>
</protein>
<gene>
    <name evidence="1" type="ORF">KHA99_08255</name>
</gene>
<accession>A0A942U4U2</accession>